<protein>
    <submittedName>
        <fullName evidence="3">Uncharacterized protein</fullName>
    </submittedName>
</protein>
<reference evidence="3" key="1">
    <citation type="submission" date="2013-07" db="EMBL/GenBank/DDBJ databases">
        <title>The genome of an arbuscular mycorrhizal fungus provides insights into the evolution of the oldest plant symbiosis.</title>
        <authorList>
            <consortium name="DOE Joint Genome Institute"/>
            <person name="Tisserant E."/>
            <person name="Malbreil M."/>
            <person name="Kuo A."/>
            <person name="Kohler A."/>
            <person name="Symeonidi A."/>
            <person name="Balestrini R."/>
            <person name="Charron P."/>
            <person name="Duensing N."/>
            <person name="Frei-dit-Frey N."/>
            <person name="Gianinazzi-Pearson V."/>
            <person name="Gilbert B."/>
            <person name="Handa Y."/>
            <person name="Hijri M."/>
            <person name="Kaul R."/>
            <person name="Kawaguchi M."/>
            <person name="Krajinski F."/>
            <person name="Lammers P."/>
            <person name="Lapierre D."/>
            <person name="Masclaux F.G."/>
            <person name="Murat C."/>
            <person name="Morin E."/>
            <person name="Ndikumana S."/>
            <person name="Pagni M."/>
            <person name="Petitpierre D."/>
            <person name="Requena N."/>
            <person name="Rosikiewicz P."/>
            <person name="Riley R."/>
            <person name="Saito K."/>
            <person name="San Clemente H."/>
            <person name="Shapiro H."/>
            <person name="van Tuinen D."/>
            <person name="Becard G."/>
            <person name="Bonfante P."/>
            <person name="Paszkowski U."/>
            <person name="Shachar-Hill Y."/>
            <person name="Young J.P."/>
            <person name="Sanders I.R."/>
            <person name="Henrissat B."/>
            <person name="Rensing S.A."/>
            <person name="Grigoriev I.V."/>
            <person name="Corradi N."/>
            <person name="Roux C."/>
            <person name="Martin F."/>
        </authorList>
    </citation>
    <scope>NUCLEOTIDE SEQUENCE</scope>
    <source>
        <strain evidence="3">DAOM 197198</strain>
    </source>
</reference>
<feature type="compositionally biased region" description="Low complexity" evidence="1">
    <location>
        <begin position="408"/>
        <end position="443"/>
    </location>
</feature>
<dbReference type="HOGENOM" id="CLU_009551_1_0_1"/>
<name>U9T5T8_RHIID</name>
<dbReference type="EMBL" id="KI296280">
    <property type="protein sequence ID" value="ESA01688.1"/>
    <property type="molecule type" value="Genomic_DNA"/>
</dbReference>
<evidence type="ECO:0000313" key="3">
    <source>
        <dbReference type="EMBL" id="ESA01688.1"/>
    </source>
</evidence>
<gene>
    <name evidence="3" type="ORF">GLOINDRAFT_327982</name>
</gene>
<sequence>MGPSLIDSSNNNTWRPQQSFIYPNVNNEQGFLYFAPLSSGLNDVNSNYSVTQWTINEDGIFSKITDMVLVFQVQPSVVSTVDGGYMFIYPNITTSQDPYSSQSGLYAMYCGYGSNITREPVILYETIMTLDIINLNCVISYSEVGQICLITIQPNSTDPNPIPVYIQVKYLSLGSVFDVKHVYATLPTIIGINQLTDPQFMITPLPFGGYFYSVVQTTNISSDIWGFVLDENGKFNPWNLSYPTLSDSNASRQILTNNTLVMLKPIVGQNWSIITTDLYKIHEARWYENPVNIFELILTVIFFFILTILCIISIYYDAKKGKEGNEGREVNEESEDKSNHFKIYLYGFNVLSFVLDILFAKVEAGSVKIIFFVSVFFVTVPYVIKLGYVVYIILSELVREENSEDSDQLLGGQQDGSQGQQDGTQGQQDDTQGQQDGTQGQQQQEKVTIRKWLEDSKDHKIVLVMLISLAGTDVGVLDIFNFQFCGYKFDIKLSKKFERRIIIGVIIGIIIKNMPELAVRVYFLSKAIDFSYLSILTPLVSLIKVLSIFINCTKLMKTKDDDS</sequence>
<evidence type="ECO:0000256" key="2">
    <source>
        <dbReference type="SAM" id="Phobius"/>
    </source>
</evidence>
<evidence type="ECO:0000256" key="1">
    <source>
        <dbReference type="SAM" id="MobiDB-lite"/>
    </source>
</evidence>
<feature type="transmembrane region" description="Helical" evidence="2">
    <location>
        <begin position="343"/>
        <end position="362"/>
    </location>
</feature>
<dbReference type="AlphaFoldDB" id="U9T5T8"/>
<organism evidence="3">
    <name type="scientific">Rhizophagus irregularis (strain DAOM 181602 / DAOM 197198 / MUCL 43194)</name>
    <name type="common">Arbuscular mycorrhizal fungus</name>
    <name type="synonym">Glomus intraradices</name>
    <dbReference type="NCBI Taxonomy" id="747089"/>
    <lineage>
        <taxon>Eukaryota</taxon>
        <taxon>Fungi</taxon>
        <taxon>Fungi incertae sedis</taxon>
        <taxon>Mucoromycota</taxon>
        <taxon>Glomeromycotina</taxon>
        <taxon>Glomeromycetes</taxon>
        <taxon>Glomerales</taxon>
        <taxon>Glomeraceae</taxon>
        <taxon>Rhizophagus</taxon>
    </lineage>
</organism>
<keyword evidence="2" id="KW-0472">Membrane</keyword>
<feature type="transmembrane region" description="Helical" evidence="2">
    <location>
        <begin position="501"/>
        <end position="524"/>
    </location>
</feature>
<accession>U9T5T8</accession>
<keyword evidence="2" id="KW-0812">Transmembrane</keyword>
<feature type="transmembrane region" description="Helical" evidence="2">
    <location>
        <begin position="293"/>
        <end position="316"/>
    </location>
</feature>
<feature type="transmembrane region" description="Helical" evidence="2">
    <location>
        <begin position="530"/>
        <end position="550"/>
    </location>
</feature>
<proteinExistence type="predicted"/>
<keyword evidence="2" id="KW-1133">Transmembrane helix</keyword>
<feature type="transmembrane region" description="Helical" evidence="2">
    <location>
        <begin position="369"/>
        <end position="394"/>
    </location>
</feature>
<feature type="region of interest" description="Disordered" evidence="1">
    <location>
        <begin position="407"/>
        <end position="443"/>
    </location>
</feature>